<dbReference type="InterPro" id="IPR057326">
    <property type="entry name" value="KR_dom"/>
</dbReference>
<dbReference type="InterPro" id="IPR036291">
    <property type="entry name" value="NAD(P)-bd_dom_sf"/>
</dbReference>
<dbReference type="PRINTS" id="PR00080">
    <property type="entry name" value="SDRFAMILY"/>
</dbReference>
<dbReference type="RefSeq" id="WP_377818158.1">
    <property type="nucleotide sequence ID" value="NZ_JBHSLU010000164.1"/>
</dbReference>
<dbReference type="Gene3D" id="3.40.50.720">
    <property type="entry name" value="NAD(P)-binding Rossmann-like Domain"/>
    <property type="match status" value="1"/>
</dbReference>
<gene>
    <name evidence="4" type="ORF">ACFPN9_29915</name>
</gene>
<dbReference type="SUPFAM" id="SSF51735">
    <property type="entry name" value="NAD(P)-binding Rossmann-fold domains"/>
    <property type="match status" value="1"/>
</dbReference>
<dbReference type="PROSITE" id="PS00061">
    <property type="entry name" value="ADH_SHORT"/>
    <property type="match status" value="1"/>
</dbReference>
<dbReference type="Proteomes" id="UP001596060">
    <property type="component" value="Unassembled WGS sequence"/>
</dbReference>
<dbReference type="InterPro" id="IPR020904">
    <property type="entry name" value="Sc_DH/Rdtase_CS"/>
</dbReference>
<dbReference type="PANTHER" id="PTHR42760:SF133">
    <property type="entry name" value="3-OXOACYL-[ACYL-CARRIER-PROTEIN] REDUCTASE"/>
    <property type="match status" value="1"/>
</dbReference>
<name>A0ABW0PC51_9HYPH</name>
<dbReference type="SMART" id="SM00822">
    <property type="entry name" value="PKS_KR"/>
    <property type="match status" value="1"/>
</dbReference>
<evidence type="ECO:0000256" key="2">
    <source>
        <dbReference type="ARBA" id="ARBA00023002"/>
    </source>
</evidence>
<sequence length="265" mass="27639">MPANDSANPGKNVCFDITGHVVIVTGAGQGIGRAFAKALAKAGAFPVIAEMNSARAEAVASEIREAGHDALAIVADVSDAASVDAMVADVISRKGRLDMLINNAAIFSTLAMRPFEEIDLQEWDAVMRVNVTGSFLCARAVSKIMKEAGRGRIVNISSSAVSMGRPNYLHYVTSKAAVIGMTRAMARELGAYGITVNAIMPSATFTEVARATVTPEQRAAIAASQCIHRSQTPQDLVGMALFLASDASAFVTGQSLAVDGGATHR</sequence>
<dbReference type="Pfam" id="PF13561">
    <property type="entry name" value="adh_short_C2"/>
    <property type="match status" value="1"/>
</dbReference>
<evidence type="ECO:0000313" key="4">
    <source>
        <dbReference type="EMBL" id="MFC5509434.1"/>
    </source>
</evidence>
<keyword evidence="2 4" id="KW-0560">Oxidoreductase</keyword>
<evidence type="ECO:0000259" key="3">
    <source>
        <dbReference type="SMART" id="SM00822"/>
    </source>
</evidence>
<evidence type="ECO:0000313" key="5">
    <source>
        <dbReference type="Proteomes" id="UP001596060"/>
    </source>
</evidence>
<dbReference type="NCBIfam" id="NF005559">
    <property type="entry name" value="PRK07231.1"/>
    <property type="match status" value="1"/>
</dbReference>
<dbReference type="PRINTS" id="PR00081">
    <property type="entry name" value="GDHRDH"/>
</dbReference>
<dbReference type="EMBL" id="JBHSLU010000164">
    <property type="protein sequence ID" value="MFC5509434.1"/>
    <property type="molecule type" value="Genomic_DNA"/>
</dbReference>
<organism evidence="4 5">
    <name type="scientific">Bosea massiliensis</name>
    <dbReference type="NCBI Taxonomy" id="151419"/>
    <lineage>
        <taxon>Bacteria</taxon>
        <taxon>Pseudomonadati</taxon>
        <taxon>Pseudomonadota</taxon>
        <taxon>Alphaproteobacteria</taxon>
        <taxon>Hyphomicrobiales</taxon>
        <taxon>Boseaceae</taxon>
        <taxon>Bosea</taxon>
    </lineage>
</organism>
<feature type="domain" description="Ketoreductase" evidence="3">
    <location>
        <begin position="20"/>
        <end position="202"/>
    </location>
</feature>
<dbReference type="PANTHER" id="PTHR42760">
    <property type="entry name" value="SHORT-CHAIN DEHYDROGENASES/REDUCTASES FAMILY MEMBER"/>
    <property type="match status" value="1"/>
</dbReference>
<dbReference type="InterPro" id="IPR002347">
    <property type="entry name" value="SDR_fam"/>
</dbReference>
<dbReference type="GO" id="GO:0016491">
    <property type="term" value="F:oxidoreductase activity"/>
    <property type="evidence" value="ECO:0007669"/>
    <property type="project" value="UniProtKB-KW"/>
</dbReference>
<dbReference type="CDD" id="cd05233">
    <property type="entry name" value="SDR_c"/>
    <property type="match status" value="1"/>
</dbReference>
<proteinExistence type="inferred from homology"/>
<accession>A0ABW0PC51</accession>
<comment type="caution">
    <text evidence="4">The sequence shown here is derived from an EMBL/GenBank/DDBJ whole genome shotgun (WGS) entry which is preliminary data.</text>
</comment>
<evidence type="ECO:0000256" key="1">
    <source>
        <dbReference type="ARBA" id="ARBA00006484"/>
    </source>
</evidence>
<comment type="similarity">
    <text evidence="1">Belongs to the short-chain dehydrogenases/reductases (SDR) family.</text>
</comment>
<protein>
    <submittedName>
        <fullName evidence="4">SDR family NAD(P)-dependent oxidoreductase</fullName>
        <ecNumber evidence="4">1.1.1.-</ecNumber>
    </submittedName>
</protein>
<reference evidence="5" key="1">
    <citation type="journal article" date="2019" name="Int. J. Syst. Evol. Microbiol.">
        <title>The Global Catalogue of Microorganisms (GCM) 10K type strain sequencing project: providing services to taxonomists for standard genome sequencing and annotation.</title>
        <authorList>
            <consortium name="The Broad Institute Genomics Platform"/>
            <consortium name="The Broad Institute Genome Sequencing Center for Infectious Disease"/>
            <person name="Wu L."/>
            <person name="Ma J."/>
        </authorList>
    </citation>
    <scope>NUCLEOTIDE SEQUENCE [LARGE SCALE GENOMIC DNA]</scope>
    <source>
        <strain evidence="5">CCUG 43117</strain>
    </source>
</reference>
<dbReference type="EC" id="1.1.1.-" evidence="4"/>
<keyword evidence="5" id="KW-1185">Reference proteome</keyword>